<gene>
    <name evidence="2" type="ORF">QE152_g40116</name>
</gene>
<reference evidence="2 3" key="1">
    <citation type="journal article" date="2024" name="BMC Genomics">
        <title>De novo assembly and annotation of Popillia japonica's genome with initial clues to its potential as an invasive pest.</title>
        <authorList>
            <person name="Cucini C."/>
            <person name="Boschi S."/>
            <person name="Funari R."/>
            <person name="Cardaioli E."/>
            <person name="Iannotti N."/>
            <person name="Marturano G."/>
            <person name="Paoli F."/>
            <person name="Bruttini M."/>
            <person name="Carapelli A."/>
            <person name="Frati F."/>
            <person name="Nardi F."/>
        </authorList>
    </citation>
    <scope>NUCLEOTIDE SEQUENCE [LARGE SCALE GENOMIC DNA]</scope>
    <source>
        <strain evidence="2">DMR45628</strain>
    </source>
</reference>
<evidence type="ECO:0000256" key="1">
    <source>
        <dbReference type="SAM" id="MobiDB-lite"/>
    </source>
</evidence>
<dbReference type="EMBL" id="JASPKY010001042">
    <property type="protein sequence ID" value="KAK9679327.1"/>
    <property type="molecule type" value="Genomic_DNA"/>
</dbReference>
<evidence type="ECO:0000313" key="2">
    <source>
        <dbReference type="EMBL" id="KAK9679327.1"/>
    </source>
</evidence>
<dbReference type="AlphaFoldDB" id="A0AAW1HSH2"/>
<feature type="region of interest" description="Disordered" evidence="1">
    <location>
        <begin position="57"/>
        <end position="94"/>
    </location>
</feature>
<proteinExistence type="predicted"/>
<keyword evidence="3" id="KW-1185">Reference proteome</keyword>
<name>A0AAW1HSH2_POPJA</name>
<organism evidence="2 3">
    <name type="scientific">Popillia japonica</name>
    <name type="common">Japanese beetle</name>
    <dbReference type="NCBI Taxonomy" id="7064"/>
    <lineage>
        <taxon>Eukaryota</taxon>
        <taxon>Metazoa</taxon>
        <taxon>Ecdysozoa</taxon>
        <taxon>Arthropoda</taxon>
        <taxon>Hexapoda</taxon>
        <taxon>Insecta</taxon>
        <taxon>Pterygota</taxon>
        <taxon>Neoptera</taxon>
        <taxon>Endopterygota</taxon>
        <taxon>Coleoptera</taxon>
        <taxon>Polyphaga</taxon>
        <taxon>Scarabaeiformia</taxon>
        <taxon>Scarabaeidae</taxon>
        <taxon>Rutelinae</taxon>
        <taxon>Popillia</taxon>
    </lineage>
</organism>
<sequence>MPLYVDVGKLCSDEAYAILENIPCDGASVIEEDENGEGDLDVVNKLFEEVQQVFQDKHECMNSEPENEDISGSGDDNRVIGDTGVDDNVDDYSRDPSDDIPLSYVVWNKKDFVPVLRKFDQVIGPKNVEDKSTPCDFFQCFFDDQNERISNKPLLYIIGQSF</sequence>
<evidence type="ECO:0000313" key="3">
    <source>
        <dbReference type="Proteomes" id="UP001458880"/>
    </source>
</evidence>
<dbReference type="Proteomes" id="UP001458880">
    <property type="component" value="Unassembled WGS sequence"/>
</dbReference>
<protein>
    <submittedName>
        <fullName evidence="2">Uncharacterized protein</fullName>
    </submittedName>
</protein>
<comment type="caution">
    <text evidence="2">The sequence shown here is derived from an EMBL/GenBank/DDBJ whole genome shotgun (WGS) entry which is preliminary data.</text>
</comment>
<accession>A0AAW1HSH2</accession>